<keyword evidence="4" id="KW-0472">Membrane</keyword>
<proteinExistence type="predicted"/>
<dbReference type="GO" id="GO:0008758">
    <property type="term" value="F:UDP-2,3-diacylglucosamine hydrolase activity"/>
    <property type="evidence" value="ECO:0007669"/>
    <property type="project" value="TreeGrafter"/>
</dbReference>
<reference evidence="7 8" key="2">
    <citation type="submission" date="2020-08" db="EMBL/GenBank/DDBJ databases">
        <title>Adhaeribacter dokdonensis sp. nov., isolated from the rhizosphere of Elymus tsukushiensis, a plant native to the Dokdo Islands, Republic of Korea.</title>
        <authorList>
            <person name="Ghim S.Y."/>
        </authorList>
    </citation>
    <scope>NUCLEOTIDE SEQUENCE [LARGE SCALE GENOMIC DNA]</scope>
    <source>
        <strain evidence="7 8">KUDC8001</strain>
    </source>
</reference>
<organism evidence="7 8">
    <name type="scientific">Adhaeribacter radiodurans</name>
    <dbReference type="NCBI Taxonomy" id="2745197"/>
    <lineage>
        <taxon>Bacteria</taxon>
        <taxon>Pseudomonadati</taxon>
        <taxon>Bacteroidota</taxon>
        <taxon>Cytophagia</taxon>
        <taxon>Cytophagales</taxon>
        <taxon>Hymenobacteraceae</taxon>
        <taxon>Adhaeribacter</taxon>
    </lineage>
</organism>
<dbReference type="SUPFAM" id="SSF56300">
    <property type="entry name" value="Metallo-dependent phosphatases"/>
    <property type="match status" value="2"/>
</dbReference>
<keyword evidence="1" id="KW-1003">Cell membrane</keyword>
<dbReference type="AlphaFoldDB" id="A0A7L7LAL8"/>
<dbReference type="KEGG" id="add:HUW48_18425"/>
<dbReference type="EMBL" id="CP055153">
    <property type="protein sequence ID" value="QMU29876.1"/>
    <property type="molecule type" value="Genomic_DNA"/>
</dbReference>
<dbReference type="PANTHER" id="PTHR34990">
    <property type="entry name" value="UDP-2,3-DIACYLGLUCOSAMINE HYDROLASE-RELATED"/>
    <property type="match status" value="1"/>
</dbReference>
<keyword evidence="2" id="KW-0997">Cell inner membrane</keyword>
<evidence type="ECO:0000256" key="5">
    <source>
        <dbReference type="ARBA" id="ARBA00023211"/>
    </source>
</evidence>
<dbReference type="RefSeq" id="WP_182412336.1">
    <property type="nucleotide sequence ID" value="NZ_CP055153.1"/>
</dbReference>
<evidence type="ECO:0000259" key="6">
    <source>
        <dbReference type="Pfam" id="PF00149"/>
    </source>
</evidence>
<dbReference type="PANTHER" id="PTHR34990:SF2">
    <property type="entry name" value="BLL8164 PROTEIN"/>
    <property type="match status" value="1"/>
</dbReference>
<gene>
    <name evidence="7" type="ORF">HUW48_18425</name>
</gene>
<protein>
    <submittedName>
        <fullName evidence="7">Metallophosphoesterase</fullName>
    </submittedName>
</protein>
<dbReference type="Proteomes" id="UP000514509">
    <property type="component" value="Chromosome"/>
</dbReference>
<keyword evidence="8" id="KW-1185">Reference proteome</keyword>
<evidence type="ECO:0000313" key="7">
    <source>
        <dbReference type="EMBL" id="QMU29876.1"/>
    </source>
</evidence>
<name>A0A7L7LAL8_9BACT</name>
<accession>A0A7L7LAL8</accession>
<dbReference type="InterPro" id="IPR029052">
    <property type="entry name" value="Metallo-depent_PP-like"/>
</dbReference>
<dbReference type="GO" id="GO:0009245">
    <property type="term" value="P:lipid A biosynthetic process"/>
    <property type="evidence" value="ECO:0007669"/>
    <property type="project" value="TreeGrafter"/>
</dbReference>
<dbReference type="GO" id="GO:0046872">
    <property type="term" value="F:metal ion binding"/>
    <property type="evidence" value="ECO:0007669"/>
    <property type="project" value="UniProtKB-KW"/>
</dbReference>
<reference evidence="7 8" key="1">
    <citation type="submission" date="2020-06" db="EMBL/GenBank/DDBJ databases">
        <authorList>
            <person name="Hwang Y.J."/>
        </authorList>
    </citation>
    <scope>NUCLEOTIDE SEQUENCE [LARGE SCALE GENOMIC DNA]</scope>
    <source>
        <strain evidence="7 8">KUDC8001</strain>
    </source>
</reference>
<keyword evidence="3" id="KW-0479">Metal-binding</keyword>
<evidence type="ECO:0000313" key="8">
    <source>
        <dbReference type="Proteomes" id="UP000514509"/>
    </source>
</evidence>
<sequence length="503" mass="56747">MKNFISIPSDYLPQYDELYVISDLHLGGTTGFQIFNAGKELAKFILFLREKDPEKKIALLINGDVVDFLAEKPASTFDPQGALDKLDRIRNDSSFVMIWDALQSLVATPNRYLIINLGNHDLELALPWVRAHFLQILSQGNEAAQGRITLSFEGAGYICRVGKAQVLCVHGNEVDEWNVADYETIRRIGRDITQGRPVESWIPNAGTQLVIQIMNNLKSKFPFIDLLKPEAQAVLPTLLALDPEQQDKLSAIAATARRLLWDKIKIATGFLGPAAKEAAKELTLLDTDQLAIYPSDAYYLTGKTNNAIDHQQYAAELMNLTEERLRNNVHPVALIEQDLRNQILGFSSAIIKLIRGENRSEVLREALEKLQEDRTFDLKSEDETFHRLDEQMGDNFDFIIAGHTHLERALPRQKKKGWYYNSGTWVQLIQLKKEVLQNQTAFEQVFNSLKAGTMEALKPYVNQRLTVVVITSEGQTTKGQLQHVELNTSGELVFSNIPESKSS</sequence>
<evidence type="ECO:0000256" key="3">
    <source>
        <dbReference type="ARBA" id="ARBA00022723"/>
    </source>
</evidence>
<evidence type="ECO:0000256" key="2">
    <source>
        <dbReference type="ARBA" id="ARBA00022519"/>
    </source>
</evidence>
<evidence type="ECO:0000256" key="4">
    <source>
        <dbReference type="ARBA" id="ARBA00023136"/>
    </source>
</evidence>
<dbReference type="GO" id="GO:0016020">
    <property type="term" value="C:membrane"/>
    <property type="evidence" value="ECO:0007669"/>
    <property type="project" value="GOC"/>
</dbReference>
<dbReference type="InterPro" id="IPR004843">
    <property type="entry name" value="Calcineurin-like_PHP"/>
</dbReference>
<dbReference type="InterPro" id="IPR043461">
    <property type="entry name" value="LpxH-like"/>
</dbReference>
<keyword evidence="5" id="KW-0464">Manganese</keyword>
<evidence type="ECO:0000256" key="1">
    <source>
        <dbReference type="ARBA" id="ARBA00022475"/>
    </source>
</evidence>
<dbReference type="Pfam" id="PF00149">
    <property type="entry name" value="Metallophos"/>
    <property type="match status" value="1"/>
</dbReference>
<feature type="domain" description="Calcineurin-like phosphoesterase" evidence="6">
    <location>
        <begin position="19"/>
        <end position="204"/>
    </location>
</feature>